<proteinExistence type="predicted"/>
<protein>
    <submittedName>
        <fullName evidence="1">Uncharacterized protein</fullName>
    </submittedName>
</protein>
<evidence type="ECO:0000313" key="1">
    <source>
        <dbReference type="EMBL" id="KAF2445974.1"/>
    </source>
</evidence>
<dbReference type="OrthoDB" id="10498612at2759"/>
<comment type="caution">
    <text evidence="1">The sequence shown here is derived from an EMBL/GenBank/DDBJ whole genome shotgun (WGS) entry which is preliminary data.</text>
</comment>
<evidence type="ECO:0000313" key="2">
    <source>
        <dbReference type="Proteomes" id="UP000799764"/>
    </source>
</evidence>
<name>A0A9P4PJ11_9PLEO</name>
<dbReference type="EMBL" id="MU001499">
    <property type="protein sequence ID" value="KAF2445974.1"/>
    <property type="molecule type" value="Genomic_DNA"/>
</dbReference>
<dbReference type="Proteomes" id="UP000799764">
    <property type="component" value="Unassembled WGS sequence"/>
</dbReference>
<dbReference type="AlphaFoldDB" id="A0A9P4PJ11"/>
<organism evidence="1 2">
    <name type="scientific">Karstenula rhodostoma CBS 690.94</name>
    <dbReference type="NCBI Taxonomy" id="1392251"/>
    <lineage>
        <taxon>Eukaryota</taxon>
        <taxon>Fungi</taxon>
        <taxon>Dikarya</taxon>
        <taxon>Ascomycota</taxon>
        <taxon>Pezizomycotina</taxon>
        <taxon>Dothideomycetes</taxon>
        <taxon>Pleosporomycetidae</taxon>
        <taxon>Pleosporales</taxon>
        <taxon>Massarineae</taxon>
        <taxon>Didymosphaeriaceae</taxon>
        <taxon>Karstenula</taxon>
    </lineage>
</organism>
<keyword evidence="2" id="KW-1185">Reference proteome</keyword>
<sequence>MSPIQPASESSYPWRITRLIIEIALSLTRDLEGRQVMREIWSLQLVNRSLSRRTSKTKLGLLDLPNELVLLILEAAAVSAPGTLHATLRVNRVLRFLTLYTLKDAMDPLSFKHFKTPTDEALDCFSVYRWMPNEFQSMNHYQYFNAKLINLRRRWRRPHGEGSASKRTIVDICVHLPSVEMLVHFGCCCLNTTLLVAEDAMDWGPVIMRVLFLMWERDRRAVTIVHERKTLWESSVSDLMTPPF</sequence>
<accession>A0A9P4PJ11</accession>
<reference evidence="1" key="1">
    <citation type="journal article" date="2020" name="Stud. Mycol.">
        <title>101 Dothideomycetes genomes: a test case for predicting lifestyles and emergence of pathogens.</title>
        <authorList>
            <person name="Haridas S."/>
            <person name="Albert R."/>
            <person name="Binder M."/>
            <person name="Bloem J."/>
            <person name="Labutti K."/>
            <person name="Salamov A."/>
            <person name="Andreopoulos B."/>
            <person name="Baker S."/>
            <person name="Barry K."/>
            <person name="Bills G."/>
            <person name="Bluhm B."/>
            <person name="Cannon C."/>
            <person name="Castanera R."/>
            <person name="Culley D."/>
            <person name="Daum C."/>
            <person name="Ezra D."/>
            <person name="Gonzalez J."/>
            <person name="Henrissat B."/>
            <person name="Kuo A."/>
            <person name="Liang C."/>
            <person name="Lipzen A."/>
            <person name="Lutzoni F."/>
            <person name="Magnuson J."/>
            <person name="Mondo S."/>
            <person name="Nolan M."/>
            <person name="Ohm R."/>
            <person name="Pangilinan J."/>
            <person name="Park H.-J."/>
            <person name="Ramirez L."/>
            <person name="Alfaro M."/>
            <person name="Sun H."/>
            <person name="Tritt A."/>
            <person name="Yoshinaga Y."/>
            <person name="Zwiers L.-H."/>
            <person name="Turgeon B."/>
            <person name="Goodwin S."/>
            <person name="Spatafora J."/>
            <person name="Crous P."/>
            <person name="Grigoriev I."/>
        </authorList>
    </citation>
    <scope>NUCLEOTIDE SEQUENCE</scope>
    <source>
        <strain evidence="1">CBS 690.94</strain>
    </source>
</reference>
<gene>
    <name evidence="1" type="ORF">P171DRAFT_484630</name>
</gene>